<evidence type="ECO:0000256" key="1">
    <source>
        <dbReference type="ARBA" id="ARBA00022679"/>
    </source>
</evidence>
<dbReference type="GO" id="GO:0004596">
    <property type="term" value="F:protein-N-terminal amino-acid acetyltransferase activity"/>
    <property type="evidence" value="ECO:0007669"/>
    <property type="project" value="TreeGrafter"/>
</dbReference>
<reference evidence="5" key="1">
    <citation type="submission" date="2021-01" db="EMBL/GenBank/DDBJ databases">
        <authorList>
            <person name="Corre E."/>
            <person name="Pelletier E."/>
            <person name="Niang G."/>
            <person name="Scheremetjew M."/>
            <person name="Finn R."/>
            <person name="Kale V."/>
            <person name="Holt S."/>
            <person name="Cochrane G."/>
            <person name="Meng A."/>
            <person name="Brown T."/>
            <person name="Cohen L."/>
        </authorList>
    </citation>
    <scope>NUCLEOTIDE SEQUENCE</scope>
    <source>
        <strain evidence="5">CCAP 1951/1</strain>
    </source>
</reference>
<evidence type="ECO:0000256" key="3">
    <source>
        <dbReference type="SAM" id="MobiDB-lite"/>
    </source>
</evidence>
<proteinExistence type="predicted"/>
<accession>A0A7S1W916</accession>
<feature type="domain" description="N-acetyltransferase" evidence="4">
    <location>
        <begin position="2"/>
        <end position="155"/>
    </location>
</feature>
<keyword evidence="1" id="KW-0808">Transferase</keyword>
<dbReference type="GO" id="GO:0031416">
    <property type="term" value="C:NatB complex"/>
    <property type="evidence" value="ECO:0007669"/>
    <property type="project" value="TreeGrafter"/>
</dbReference>
<dbReference type="Pfam" id="PF00583">
    <property type="entry name" value="Acetyltransf_1"/>
    <property type="match status" value="1"/>
</dbReference>
<dbReference type="SUPFAM" id="SSF55729">
    <property type="entry name" value="Acyl-CoA N-acyltransferases (Nat)"/>
    <property type="match status" value="1"/>
</dbReference>
<evidence type="ECO:0000259" key="4">
    <source>
        <dbReference type="PROSITE" id="PS51186"/>
    </source>
</evidence>
<dbReference type="PANTHER" id="PTHR45910:SF1">
    <property type="entry name" value="N-ALPHA-ACETYLTRANSFERASE 20"/>
    <property type="match status" value="1"/>
</dbReference>
<dbReference type="Gene3D" id="3.40.630.30">
    <property type="match status" value="1"/>
</dbReference>
<dbReference type="InterPro" id="IPR000182">
    <property type="entry name" value="GNAT_dom"/>
</dbReference>
<dbReference type="PANTHER" id="PTHR45910">
    <property type="entry name" value="N-ALPHA-ACETYLTRANSFERASE 20"/>
    <property type="match status" value="1"/>
</dbReference>
<keyword evidence="2" id="KW-0012">Acyltransferase</keyword>
<dbReference type="PROSITE" id="PS51186">
    <property type="entry name" value="GNAT"/>
    <property type="match status" value="1"/>
</dbReference>
<sequence>MTSVRNLSFMDLMTFNSINFDHLTETYGTTFYGNYFTTWPEYQRAAFHGPTGVMMGYMIGKAEGEGEDWHGHVSAVTVAPSFRRTGLGRKIMDDMETVTASVHDAYFVDLFVRESNVIAQEMYKALGYVVYRTVLGYYRDPKRSENALDMRKAMPRNATRSKSSVIPLDKPIRPDQLEWH</sequence>
<name>A0A7S1W916_NEODS</name>
<dbReference type="CDD" id="cd04301">
    <property type="entry name" value="NAT_SF"/>
    <property type="match status" value="1"/>
</dbReference>
<dbReference type="InterPro" id="IPR016181">
    <property type="entry name" value="Acyl_CoA_acyltransferase"/>
</dbReference>
<evidence type="ECO:0000256" key="2">
    <source>
        <dbReference type="ARBA" id="ARBA00023315"/>
    </source>
</evidence>
<protein>
    <recommendedName>
        <fullName evidence="4">N-acetyltransferase domain-containing protein</fullName>
    </recommendedName>
</protein>
<dbReference type="AlphaFoldDB" id="A0A7S1W916"/>
<feature type="region of interest" description="Disordered" evidence="3">
    <location>
        <begin position="148"/>
        <end position="168"/>
    </location>
</feature>
<gene>
    <name evidence="5" type="ORF">NDES1114_LOCUS35063</name>
</gene>
<dbReference type="EMBL" id="HBGF01052408">
    <property type="protein sequence ID" value="CAD9155241.1"/>
    <property type="molecule type" value="Transcribed_RNA"/>
</dbReference>
<evidence type="ECO:0000313" key="5">
    <source>
        <dbReference type="EMBL" id="CAD9155241.1"/>
    </source>
</evidence>
<dbReference type="InterPro" id="IPR051646">
    <property type="entry name" value="NatB_acetyltransferase_subunit"/>
</dbReference>
<organism evidence="5">
    <name type="scientific">Neobodo designis</name>
    <name type="common">Flagellated protozoan</name>
    <name type="synonym">Bodo designis</name>
    <dbReference type="NCBI Taxonomy" id="312471"/>
    <lineage>
        <taxon>Eukaryota</taxon>
        <taxon>Discoba</taxon>
        <taxon>Euglenozoa</taxon>
        <taxon>Kinetoplastea</taxon>
        <taxon>Metakinetoplastina</taxon>
        <taxon>Neobodonida</taxon>
        <taxon>Neobodo</taxon>
    </lineage>
</organism>